<dbReference type="AlphaFoldDB" id="A0A5N5D904"/>
<evidence type="ECO:0000313" key="1">
    <source>
        <dbReference type="EMBL" id="KAB2573744.1"/>
    </source>
</evidence>
<dbReference type="Proteomes" id="UP000325902">
    <property type="component" value="Unassembled WGS sequence"/>
</dbReference>
<dbReference type="OrthoDB" id="3587182at2759"/>
<evidence type="ECO:0008006" key="3">
    <source>
        <dbReference type="Google" id="ProtNLM"/>
    </source>
</evidence>
<accession>A0A5N5D904</accession>
<organism evidence="1 2">
    <name type="scientific">Lasiodiplodia theobromae</name>
    <dbReference type="NCBI Taxonomy" id="45133"/>
    <lineage>
        <taxon>Eukaryota</taxon>
        <taxon>Fungi</taxon>
        <taxon>Dikarya</taxon>
        <taxon>Ascomycota</taxon>
        <taxon>Pezizomycotina</taxon>
        <taxon>Dothideomycetes</taxon>
        <taxon>Dothideomycetes incertae sedis</taxon>
        <taxon>Botryosphaeriales</taxon>
        <taxon>Botryosphaeriaceae</taxon>
        <taxon>Lasiodiplodia</taxon>
    </lineage>
</organism>
<name>A0A5N5D904_9PEZI</name>
<gene>
    <name evidence="1" type="ORF">DBV05_g7568</name>
</gene>
<dbReference type="InterPro" id="IPR036282">
    <property type="entry name" value="Glutathione-S-Trfase_C_sf"/>
</dbReference>
<proteinExistence type="predicted"/>
<evidence type="ECO:0000313" key="2">
    <source>
        <dbReference type="Proteomes" id="UP000325902"/>
    </source>
</evidence>
<dbReference type="SUPFAM" id="SSF47616">
    <property type="entry name" value="GST C-terminal domain-like"/>
    <property type="match status" value="1"/>
</dbReference>
<keyword evidence="2" id="KW-1185">Reference proteome</keyword>
<comment type="caution">
    <text evidence="1">The sequence shown here is derived from an EMBL/GenBank/DDBJ whole genome shotgun (WGS) entry which is preliminary data.</text>
</comment>
<dbReference type="EMBL" id="VCHE01000053">
    <property type="protein sequence ID" value="KAB2573744.1"/>
    <property type="molecule type" value="Genomic_DNA"/>
</dbReference>
<dbReference type="Gene3D" id="1.20.1050.10">
    <property type="match status" value="1"/>
</dbReference>
<sequence length="261" mass="28583">MSPLTLWFIPTKLFPRRVSYYLKAKGLPRSLLSSGALKVIPVVSDPATGISQALEGFEKAPPGYTYPLLRVANADEPHGSPTQKHYFITQSMTIIDYLEEAFPASAGYRDLRGETPAQRARARDIAVLTNDMLIATLVYLRHAPDSPLKCSGIAPENISPGAAVDAMQQVRMLAKRIEGWVREDILERGSLGVAGTGEKVTTADCVLAAAVVTCRDTYGLDLLEGTEALNVWIDRYTKSEWFPSHADLRLVETGAVDMLFT</sequence>
<protein>
    <recommendedName>
        <fullName evidence="3">GST N-terminal domain-containing protein</fullName>
    </recommendedName>
</protein>
<dbReference type="Gene3D" id="3.40.30.10">
    <property type="entry name" value="Glutaredoxin"/>
    <property type="match status" value="1"/>
</dbReference>
<reference evidence="1 2" key="1">
    <citation type="journal article" date="2019" name="Sci. Rep.">
        <title>A multi-omics analysis of the grapevine pathogen Lasiodiplodia theobromae reveals that temperature affects the expression of virulence- and pathogenicity-related genes.</title>
        <authorList>
            <person name="Felix C."/>
            <person name="Meneses R."/>
            <person name="Goncalves M.F.M."/>
            <person name="Tilleman L."/>
            <person name="Duarte A.S."/>
            <person name="Jorrin-Novo J.V."/>
            <person name="Van de Peer Y."/>
            <person name="Deforce D."/>
            <person name="Van Nieuwerburgh F."/>
            <person name="Esteves A.C."/>
            <person name="Alves A."/>
        </authorList>
    </citation>
    <scope>NUCLEOTIDE SEQUENCE [LARGE SCALE GENOMIC DNA]</scope>
    <source>
        <strain evidence="1 2">LA-SOL3</strain>
    </source>
</reference>